<protein>
    <submittedName>
        <fullName evidence="2">Coenzyme F420:L-glutamate ligase</fullName>
        <ecNumber evidence="2">6.3.2.34</ecNumber>
    </submittedName>
</protein>
<sequence length="210" mass="22815">MRRRTEKILGDVDAPVQTPDSQRTQFDAVVRKCVLDAGWAPFHFVRGIDDLAEPWRAHILWQDQAQALGKVLKHQHGDATKVPPLLCGCGAVVLVTWLPECDPLALQNGDCASIQKSAARDEEHLAATGAMVQNLLLLLTAAGMGTYWSSGGNLGKPVVFDLLGIPASERLIAAVFVDYADTQGEVTKKPGAHRDKRGSDWIREVSLQGD</sequence>
<dbReference type="SUPFAM" id="SSF55469">
    <property type="entry name" value="FMN-dependent nitroreductase-like"/>
    <property type="match status" value="1"/>
</dbReference>
<dbReference type="GO" id="GO:0052619">
    <property type="term" value="F:coenzyme F420-1:gamma-L-glutamate ligase activity"/>
    <property type="evidence" value="ECO:0007669"/>
    <property type="project" value="UniProtKB-EC"/>
</dbReference>
<name>A0A5C5Y7E7_9PLAN</name>
<dbReference type="PANTHER" id="PTHR43821:SF1">
    <property type="entry name" value="NAD(P)H NITROREDUCTASE YDJA-RELATED"/>
    <property type="match status" value="1"/>
</dbReference>
<accession>A0A5C5Y7E7</accession>
<evidence type="ECO:0000313" key="3">
    <source>
        <dbReference type="Proteomes" id="UP000317238"/>
    </source>
</evidence>
<feature type="domain" description="Nitroreductase" evidence="1">
    <location>
        <begin position="31"/>
        <end position="176"/>
    </location>
</feature>
<reference evidence="2 3" key="1">
    <citation type="submission" date="2019-02" db="EMBL/GenBank/DDBJ databases">
        <title>Deep-cultivation of Planctomycetes and their phenomic and genomic characterization uncovers novel biology.</title>
        <authorList>
            <person name="Wiegand S."/>
            <person name="Jogler M."/>
            <person name="Boedeker C."/>
            <person name="Pinto D."/>
            <person name="Vollmers J."/>
            <person name="Rivas-Marin E."/>
            <person name="Kohn T."/>
            <person name="Peeters S.H."/>
            <person name="Heuer A."/>
            <person name="Rast P."/>
            <person name="Oberbeckmann S."/>
            <person name="Bunk B."/>
            <person name="Jeske O."/>
            <person name="Meyerdierks A."/>
            <person name="Storesund J.E."/>
            <person name="Kallscheuer N."/>
            <person name="Luecker S."/>
            <person name="Lage O.M."/>
            <person name="Pohl T."/>
            <person name="Merkel B.J."/>
            <person name="Hornburger P."/>
            <person name="Mueller R.-W."/>
            <person name="Bruemmer F."/>
            <person name="Labrenz M."/>
            <person name="Spormann A.M."/>
            <person name="Op Den Camp H."/>
            <person name="Overmann J."/>
            <person name="Amann R."/>
            <person name="Jetten M.S.M."/>
            <person name="Mascher T."/>
            <person name="Medema M.H."/>
            <person name="Devos D.P."/>
            <person name="Kaster A.-K."/>
            <person name="Ovreas L."/>
            <person name="Rohde M."/>
            <person name="Galperin M.Y."/>
            <person name="Jogler C."/>
        </authorList>
    </citation>
    <scope>NUCLEOTIDE SEQUENCE [LARGE SCALE GENOMIC DNA]</scope>
    <source>
        <strain evidence="2 3">Pan14r</strain>
    </source>
</reference>
<keyword evidence="2" id="KW-0436">Ligase</keyword>
<dbReference type="EC" id="6.3.2.34" evidence="2"/>
<dbReference type="Gene3D" id="3.40.109.10">
    <property type="entry name" value="NADH Oxidase"/>
    <property type="match status" value="1"/>
</dbReference>
<dbReference type="PANTHER" id="PTHR43821">
    <property type="entry name" value="NAD(P)H NITROREDUCTASE YDJA-RELATED"/>
    <property type="match status" value="1"/>
</dbReference>
<organism evidence="2 3">
    <name type="scientific">Crateriforma conspicua</name>
    <dbReference type="NCBI Taxonomy" id="2527996"/>
    <lineage>
        <taxon>Bacteria</taxon>
        <taxon>Pseudomonadati</taxon>
        <taxon>Planctomycetota</taxon>
        <taxon>Planctomycetia</taxon>
        <taxon>Planctomycetales</taxon>
        <taxon>Planctomycetaceae</taxon>
        <taxon>Crateriforma</taxon>
    </lineage>
</organism>
<dbReference type="EMBL" id="SJPL01000001">
    <property type="protein sequence ID" value="TWT69292.1"/>
    <property type="molecule type" value="Genomic_DNA"/>
</dbReference>
<dbReference type="AlphaFoldDB" id="A0A5C5Y7E7"/>
<dbReference type="InterPro" id="IPR029479">
    <property type="entry name" value="Nitroreductase"/>
</dbReference>
<dbReference type="InterPro" id="IPR000415">
    <property type="entry name" value="Nitroreductase-like"/>
</dbReference>
<dbReference type="Pfam" id="PF00881">
    <property type="entry name" value="Nitroreductase"/>
    <property type="match status" value="1"/>
</dbReference>
<dbReference type="GO" id="GO:0016491">
    <property type="term" value="F:oxidoreductase activity"/>
    <property type="evidence" value="ECO:0007669"/>
    <property type="project" value="InterPro"/>
</dbReference>
<proteinExistence type="predicted"/>
<evidence type="ECO:0000313" key="2">
    <source>
        <dbReference type="EMBL" id="TWT69292.1"/>
    </source>
</evidence>
<dbReference type="Proteomes" id="UP000317238">
    <property type="component" value="Unassembled WGS sequence"/>
</dbReference>
<keyword evidence="3" id="KW-1185">Reference proteome</keyword>
<gene>
    <name evidence="2" type="primary">fbiB</name>
    <name evidence="2" type="ORF">Pan14r_15770</name>
</gene>
<dbReference type="InterPro" id="IPR052530">
    <property type="entry name" value="NAD(P)H_nitroreductase"/>
</dbReference>
<evidence type="ECO:0000259" key="1">
    <source>
        <dbReference type="Pfam" id="PF00881"/>
    </source>
</evidence>
<comment type="caution">
    <text evidence="2">The sequence shown here is derived from an EMBL/GenBank/DDBJ whole genome shotgun (WGS) entry which is preliminary data.</text>
</comment>